<proteinExistence type="predicted"/>
<evidence type="ECO:0000313" key="1">
    <source>
        <dbReference type="EMBL" id="KAK3754744.1"/>
    </source>
</evidence>
<gene>
    <name evidence="1" type="ORF">RRG08_019904</name>
</gene>
<sequence length="95" mass="10665">MLSDKIEGKTRMAINSECFSHGSAEPADNSHCYAVRLGNQDGTLGFQLSAVDTRSLNGGDFYIKLRNFIFRKLLHATNCELSIASRLEYHQIVDR</sequence>
<protein>
    <submittedName>
        <fullName evidence="1">Uncharacterized protein</fullName>
    </submittedName>
</protein>
<dbReference type="EMBL" id="JAWDGP010005643">
    <property type="protein sequence ID" value="KAK3754744.1"/>
    <property type="molecule type" value="Genomic_DNA"/>
</dbReference>
<evidence type="ECO:0000313" key="2">
    <source>
        <dbReference type="Proteomes" id="UP001283361"/>
    </source>
</evidence>
<reference evidence="1" key="1">
    <citation type="journal article" date="2023" name="G3 (Bethesda)">
        <title>A reference genome for the long-term kleptoplast-retaining sea slug Elysia crispata morphotype clarki.</title>
        <authorList>
            <person name="Eastman K.E."/>
            <person name="Pendleton A.L."/>
            <person name="Shaikh M.A."/>
            <person name="Suttiyut T."/>
            <person name="Ogas R."/>
            <person name="Tomko P."/>
            <person name="Gavelis G."/>
            <person name="Widhalm J.R."/>
            <person name="Wisecaver J.H."/>
        </authorList>
    </citation>
    <scope>NUCLEOTIDE SEQUENCE</scope>
    <source>
        <strain evidence="1">ECLA1</strain>
    </source>
</reference>
<keyword evidence="2" id="KW-1185">Reference proteome</keyword>
<dbReference type="AlphaFoldDB" id="A0AAE1D3Q9"/>
<dbReference type="Proteomes" id="UP001283361">
    <property type="component" value="Unassembled WGS sequence"/>
</dbReference>
<name>A0AAE1D3Q9_9GAST</name>
<accession>A0AAE1D3Q9</accession>
<comment type="caution">
    <text evidence="1">The sequence shown here is derived from an EMBL/GenBank/DDBJ whole genome shotgun (WGS) entry which is preliminary data.</text>
</comment>
<organism evidence="1 2">
    <name type="scientific">Elysia crispata</name>
    <name type="common">lettuce slug</name>
    <dbReference type="NCBI Taxonomy" id="231223"/>
    <lineage>
        <taxon>Eukaryota</taxon>
        <taxon>Metazoa</taxon>
        <taxon>Spiralia</taxon>
        <taxon>Lophotrochozoa</taxon>
        <taxon>Mollusca</taxon>
        <taxon>Gastropoda</taxon>
        <taxon>Heterobranchia</taxon>
        <taxon>Euthyneura</taxon>
        <taxon>Panpulmonata</taxon>
        <taxon>Sacoglossa</taxon>
        <taxon>Placobranchoidea</taxon>
        <taxon>Plakobranchidae</taxon>
        <taxon>Elysia</taxon>
    </lineage>
</organism>